<dbReference type="InterPro" id="IPR014752">
    <property type="entry name" value="Arrestin-like_C"/>
</dbReference>
<feature type="region of interest" description="Disordered" evidence="1">
    <location>
        <begin position="18"/>
        <end position="48"/>
    </location>
</feature>
<organism evidence="3 4">
    <name type="scientific">Rhizoctonia solani</name>
    <dbReference type="NCBI Taxonomy" id="456999"/>
    <lineage>
        <taxon>Eukaryota</taxon>
        <taxon>Fungi</taxon>
        <taxon>Dikarya</taxon>
        <taxon>Basidiomycota</taxon>
        <taxon>Agaricomycotina</taxon>
        <taxon>Agaricomycetes</taxon>
        <taxon>Cantharellales</taxon>
        <taxon>Ceratobasidiaceae</taxon>
        <taxon>Rhizoctonia</taxon>
    </lineage>
</organism>
<feature type="compositionally biased region" description="Polar residues" evidence="1">
    <location>
        <begin position="640"/>
        <end position="654"/>
    </location>
</feature>
<sequence length="983" mass="107598">MRTLPDKNPDDESVAHLKLARHGVRSEPAPTVSGEEGSEAPRPIPRVDSLLHLDSETASTDLKKLLNVRVRQAPPSIDTGKANASRISSAASSPTKDGSRSSRLETEKSRPRVEVYFGLNNHVAVEGGSIGGSLTVRTRTPRRGEARHVRIDSGKVRVLGYEGVSESERYAFYQCATSLADATGDHEQLYDSPPDSEGFRIAREGTFTLAFKMHILQSTNPQPRKNIPKGVIQDDSINAAIKYILLVSFKVRDDSDNAAGLDKHASLVNPKTSIAHFYRHVEIWPTYGPLALHSTDEIRSVVDHPGTVSSRTARELFLGGSGMLHLTAVLHRKTWLAGQKCTVYIGVWNETRKFVKTATLAIIRKATITRPNQNETTSRKQIAEITLDATRGPLFGAVTGKGWWAGVEPGSSCELSYMIDIPIDALTVPRTHVIEISYVLRVSLVTGSLSPNVFVDLPFVVINALSTDGLPVPPPPGLLAGSLKLPKDTPVLFSFKAPRSKDNENLDLRTWSFPRASPQETSLLPRDYILDWTKQTPAHATCDVDPSPIRTDFTHRSSSVPVQSQASPRLHDASTTLESVSNFITQLESDLDSIGHGPGADQERRSVRFAHQSIERGSEVSSILKAPSSVKHRVTFVTPNQSNAFDSGPTSQEPVDNASLHYSDVGADPGLQQHPPTKKFKLQDNEPVLVNPATDIWSSDDADAILSSIHLDSQSFSTYVPNGLDCSQEVVVGRSFPRLYTASTSSSEPWSSEATTTDYQSSTDQRSSLEASSPGDGRLPTLYRRQEISSAPGSQYGYGRYSESFIAEDTPRARSIRRFQPAVITGTVKTSASRATLVPAITSPMLAKSQSAHVVGSPVNHYRRFVPQSFTMSPREGDPTAVRDSPQVPFKENRKLNAGRTPWRSRWGDNAIAIPCDPASPGAQGSRYADSDIRSSHIHLRTRSTPQPREEQNLDTTSSKSTVRSRIAALEERSRERPHSSYS</sequence>
<feature type="compositionally biased region" description="Low complexity" evidence="1">
    <location>
        <begin position="742"/>
        <end position="757"/>
    </location>
</feature>
<dbReference type="InterPro" id="IPR011022">
    <property type="entry name" value="Arrestin_C-like"/>
</dbReference>
<dbReference type="InterPro" id="IPR014756">
    <property type="entry name" value="Ig_E-set"/>
</dbReference>
<dbReference type="SMART" id="SM01017">
    <property type="entry name" value="Arrestin_C"/>
    <property type="match status" value="1"/>
</dbReference>
<accession>A0A8H3D2I4</accession>
<gene>
    <name evidence="3" type="ORF">RDB_LOCUS162552</name>
</gene>
<feature type="region of interest" description="Disordered" evidence="1">
    <location>
        <begin position="640"/>
        <end position="678"/>
    </location>
</feature>
<evidence type="ECO:0000313" key="4">
    <source>
        <dbReference type="Proteomes" id="UP000663888"/>
    </source>
</evidence>
<reference evidence="3" key="1">
    <citation type="submission" date="2021-01" db="EMBL/GenBank/DDBJ databases">
        <authorList>
            <person name="Kaushik A."/>
        </authorList>
    </citation>
    <scope>NUCLEOTIDE SEQUENCE</scope>
    <source>
        <strain evidence="3">AG4-R118</strain>
    </source>
</reference>
<feature type="compositionally biased region" description="Basic and acidic residues" evidence="1">
    <location>
        <begin position="969"/>
        <end position="983"/>
    </location>
</feature>
<feature type="region of interest" description="Disordered" evidence="1">
    <location>
        <begin position="912"/>
        <end position="983"/>
    </location>
</feature>
<dbReference type="Proteomes" id="UP000663888">
    <property type="component" value="Unassembled WGS sequence"/>
</dbReference>
<protein>
    <recommendedName>
        <fullName evidence="2">Arrestin C-terminal-like domain-containing protein</fullName>
    </recommendedName>
</protein>
<feature type="compositionally biased region" description="Polar residues" evidence="1">
    <location>
        <begin position="954"/>
        <end position="964"/>
    </location>
</feature>
<feature type="domain" description="Arrestin C-terminal-like" evidence="2">
    <location>
        <begin position="320"/>
        <end position="466"/>
    </location>
</feature>
<dbReference type="Gene3D" id="2.60.40.640">
    <property type="match status" value="1"/>
</dbReference>
<proteinExistence type="predicted"/>
<feature type="compositionally biased region" description="Polar residues" evidence="1">
    <location>
        <begin position="758"/>
        <end position="771"/>
    </location>
</feature>
<evidence type="ECO:0000259" key="2">
    <source>
        <dbReference type="SMART" id="SM01017"/>
    </source>
</evidence>
<evidence type="ECO:0000313" key="3">
    <source>
        <dbReference type="EMBL" id="CAE6507509.1"/>
    </source>
</evidence>
<name>A0A8H3D2I4_9AGAM</name>
<evidence type="ECO:0000256" key="1">
    <source>
        <dbReference type="SAM" id="MobiDB-lite"/>
    </source>
</evidence>
<feature type="compositionally biased region" description="Basic and acidic residues" evidence="1">
    <location>
        <begin position="97"/>
        <end position="109"/>
    </location>
</feature>
<feature type="region of interest" description="Disordered" evidence="1">
    <location>
        <begin position="742"/>
        <end position="786"/>
    </location>
</feature>
<comment type="caution">
    <text evidence="3">The sequence shown here is derived from an EMBL/GenBank/DDBJ whole genome shotgun (WGS) entry which is preliminary data.</text>
</comment>
<feature type="region of interest" description="Disordered" evidence="1">
    <location>
        <begin position="870"/>
        <end position="891"/>
    </location>
</feature>
<feature type="region of interest" description="Disordered" evidence="1">
    <location>
        <begin position="74"/>
        <end position="109"/>
    </location>
</feature>
<dbReference type="EMBL" id="CAJMWX010001850">
    <property type="protein sequence ID" value="CAE6507509.1"/>
    <property type="molecule type" value="Genomic_DNA"/>
</dbReference>
<dbReference type="Pfam" id="PF02752">
    <property type="entry name" value="Arrestin_C"/>
    <property type="match status" value="1"/>
</dbReference>
<dbReference type="AlphaFoldDB" id="A0A8H3D2I4"/>
<dbReference type="SUPFAM" id="SSF81296">
    <property type="entry name" value="E set domains"/>
    <property type="match status" value="1"/>
</dbReference>
<feature type="compositionally biased region" description="Low complexity" evidence="1">
    <location>
        <begin position="82"/>
        <end position="93"/>
    </location>
</feature>